<dbReference type="VEuPathDB" id="VectorBase:SCAU009862"/>
<evidence type="ECO:0000313" key="2">
    <source>
        <dbReference type="EnsemblMetazoa" id="SCAU009862-PG"/>
    </source>
</evidence>
<dbReference type="PANTHER" id="PTHR33539">
    <property type="entry name" value="UPF0764 PROTEIN C16ORF89"/>
    <property type="match status" value="1"/>
</dbReference>
<dbReference type="PANTHER" id="PTHR33539:SF1">
    <property type="entry name" value="UPF0764 PROTEIN C16ORF89"/>
    <property type="match status" value="1"/>
</dbReference>
<gene>
    <name evidence="2" type="primary">106080700</name>
</gene>
<accession>A0A1I8PPA4</accession>
<dbReference type="GO" id="GO:0016020">
    <property type="term" value="C:membrane"/>
    <property type="evidence" value="ECO:0007669"/>
    <property type="project" value="TreeGrafter"/>
</dbReference>
<dbReference type="STRING" id="35570.A0A1I8PPA4"/>
<sequence>MQGQGVNSDPGDGWSKSICRACGDMKFLKQTFLVYLLFAATTAHCLLGTLAGGGGRGHGSAARITQKTISKGFLVKSVMKLLTKLERSKDLDASMKFAVILSEFLIKQHQRYIESNRYEQQANYHLLQKLDNIIRNTEDADFENVQKKIIDNIFQKNVLLKPPILKERHIDTHFEYKSLLKNYTQLVDMRERDMIQSDECLSSVATLDSRCQVPQECLDFMVTDLPSYGYKRMHQILLLYVFMHHICAPTLGSETAYEILASQKCTQVYREQNVLRHMNIPDVYRDLYLEQNVICGLFGYIEFMNWHNLVTVTNWPQEDECLCLFLNGESKIDCNCTNHINSLVLVYYINGFLLLN</sequence>
<dbReference type="InterPro" id="IPR031751">
    <property type="entry name" value="DUF4735"/>
</dbReference>
<evidence type="ECO:0000313" key="3">
    <source>
        <dbReference type="Proteomes" id="UP000095300"/>
    </source>
</evidence>
<keyword evidence="1" id="KW-1133">Transmembrane helix</keyword>
<protein>
    <submittedName>
        <fullName evidence="2">Uncharacterized protein</fullName>
    </submittedName>
</protein>
<name>A0A1I8PPA4_STOCA</name>
<dbReference type="Proteomes" id="UP000095300">
    <property type="component" value="Unassembled WGS sequence"/>
</dbReference>
<reference evidence="2" key="1">
    <citation type="submission" date="2020-05" db="UniProtKB">
        <authorList>
            <consortium name="EnsemblMetazoa"/>
        </authorList>
    </citation>
    <scope>IDENTIFICATION</scope>
    <source>
        <strain evidence="2">USDA</strain>
    </source>
</reference>
<proteinExistence type="predicted"/>
<dbReference type="GO" id="GO:0005829">
    <property type="term" value="C:cytosol"/>
    <property type="evidence" value="ECO:0007669"/>
    <property type="project" value="TreeGrafter"/>
</dbReference>
<feature type="transmembrane region" description="Helical" evidence="1">
    <location>
        <begin position="32"/>
        <end position="53"/>
    </location>
</feature>
<evidence type="ECO:0000256" key="1">
    <source>
        <dbReference type="SAM" id="Phobius"/>
    </source>
</evidence>
<dbReference type="OrthoDB" id="5949187at2759"/>
<dbReference type="Pfam" id="PF15882">
    <property type="entry name" value="DUF4735"/>
    <property type="match status" value="1"/>
</dbReference>
<keyword evidence="1" id="KW-0812">Transmembrane</keyword>
<dbReference type="KEGG" id="scac:106080700"/>
<keyword evidence="3" id="KW-1185">Reference proteome</keyword>
<dbReference type="EnsemblMetazoa" id="SCAU009862-RG">
    <property type="protein sequence ID" value="SCAU009862-PG"/>
    <property type="gene ID" value="SCAU009862"/>
</dbReference>
<keyword evidence="1" id="KW-0472">Membrane</keyword>
<organism evidence="2 3">
    <name type="scientific">Stomoxys calcitrans</name>
    <name type="common">Stable fly</name>
    <name type="synonym">Conops calcitrans</name>
    <dbReference type="NCBI Taxonomy" id="35570"/>
    <lineage>
        <taxon>Eukaryota</taxon>
        <taxon>Metazoa</taxon>
        <taxon>Ecdysozoa</taxon>
        <taxon>Arthropoda</taxon>
        <taxon>Hexapoda</taxon>
        <taxon>Insecta</taxon>
        <taxon>Pterygota</taxon>
        <taxon>Neoptera</taxon>
        <taxon>Endopterygota</taxon>
        <taxon>Diptera</taxon>
        <taxon>Brachycera</taxon>
        <taxon>Muscomorpha</taxon>
        <taxon>Muscoidea</taxon>
        <taxon>Muscidae</taxon>
        <taxon>Stomoxys</taxon>
    </lineage>
</organism>
<dbReference type="AlphaFoldDB" id="A0A1I8PPA4"/>